<comment type="similarity">
    <text evidence="2">Belongs to the galactose-3-O-sulfotransferase family.</text>
</comment>
<evidence type="ECO:0000256" key="10">
    <source>
        <dbReference type="SAM" id="Phobius"/>
    </source>
</evidence>
<evidence type="ECO:0000256" key="5">
    <source>
        <dbReference type="ARBA" id="ARBA00022968"/>
    </source>
</evidence>
<name>A0ABM1TKV8_LIMPO</name>
<dbReference type="GeneID" id="106472200"/>
<accession>A0ABM1TKV8</accession>
<keyword evidence="8 10" id="KW-0472">Membrane</keyword>
<gene>
    <name evidence="12" type="primary">LOC106472200</name>
</gene>
<dbReference type="RefSeq" id="XP_022256514.1">
    <property type="nucleotide sequence ID" value="XM_022400806.1"/>
</dbReference>
<sequence length="538" mass="62848">MRRKSDKYAWVCVITDGTTCVEKEGHCFLCVITDGTTCVEEEGQCFLCVIIDGTTCVEEEDGTTCVEEEGQCFLCVITDGTTCIEEEGQCFLCVIADGTTCIEEEETRHVLTYVYTMNSRLFLPASSYMVTKLHFFPNTMRTWTEYTFVHRKLIFLLVAIFLVAGTCLIVSYNLQLTDFRPFRLEIKGQVPCRSASCHPVTNIFFLKTHKCASSTVQNLLMRFGEKHKLDFVLPSSGNYISYERKLKQHVLSEDLTPPWGFNIFCHHTRFDLREVKKIMPSDTIYITIFRHPVRQLKSLYSYYSLENITGLKLEDFLKTPEKWDSLASSRIWNKLGQNQMLYDLGFEIKDWETEELIDVAVKKVELWFDFVLIAERFEESLVLLKELLCWDILDVVFLHHNKRLASISDKLSSEAERHALEFNRGDWKLYQYFASKFEKLVEDFGRENMEQEVRNVRMWNKICYQNCINGMNINNHTQASLETGVFYDNVFSFTLKEGEKPDLCLKMAMQELLYTDKLRKTQKQSILYWKTFGNKCKT</sequence>
<feature type="transmembrane region" description="Helical" evidence="10">
    <location>
        <begin position="153"/>
        <end position="174"/>
    </location>
</feature>
<evidence type="ECO:0000313" key="11">
    <source>
        <dbReference type="Proteomes" id="UP000694941"/>
    </source>
</evidence>
<evidence type="ECO:0000256" key="2">
    <source>
        <dbReference type="ARBA" id="ARBA00008124"/>
    </source>
</evidence>
<dbReference type="SUPFAM" id="SSF52540">
    <property type="entry name" value="P-loop containing nucleoside triphosphate hydrolases"/>
    <property type="match status" value="1"/>
</dbReference>
<organism evidence="11 12">
    <name type="scientific">Limulus polyphemus</name>
    <name type="common">Atlantic horseshoe crab</name>
    <dbReference type="NCBI Taxonomy" id="6850"/>
    <lineage>
        <taxon>Eukaryota</taxon>
        <taxon>Metazoa</taxon>
        <taxon>Ecdysozoa</taxon>
        <taxon>Arthropoda</taxon>
        <taxon>Chelicerata</taxon>
        <taxon>Merostomata</taxon>
        <taxon>Xiphosura</taxon>
        <taxon>Limulidae</taxon>
        <taxon>Limulus</taxon>
    </lineage>
</organism>
<keyword evidence="11" id="KW-1185">Reference proteome</keyword>
<keyword evidence="7" id="KW-0333">Golgi apparatus</keyword>
<reference evidence="12" key="1">
    <citation type="submission" date="2025-08" db="UniProtKB">
        <authorList>
            <consortium name="RefSeq"/>
        </authorList>
    </citation>
    <scope>IDENTIFICATION</scope>
    <source>
        <tissue evidence="12">Muscle</tissue>
    </source>
</reference>
<dbReference type="Proteomes" id="UP000694941">
    <property type="component" value="Unplaced"/>
</dbReference>
<evidence type="ECO:0000256" key="4">
    <source>
        <dbReference type="ARBA" id="ARBA00022692"/>
    </source>
</evidence>
<comment type="subcellular location">
    <subcellularLocation>
        <location evidence="1">Golgi apparatus membrane</location>
        <topology evidence="1">Single-pass type II membrane protein</topology>
    </subcellularLocation>
</comment>
<dbReference type="InterPro" id="IPR027417">
    <property type="entry name" value="P-loop_NTPase"/>
</dbReference>
<evidence type="ECO:0000256" key="3">
    <source>
        <dbReference type="ARBA" id="ARBA00022679"/>
    </source>
</evidence>
<keyword evidence="4 10" id="KW-0812">Transmembrane</keyword>
<dbReference type="Gene3D" id="3.40.50.300">
    <property type="entry name" value="P-loop containing nucleotide triphosphate hydrolases"/>
    <property type="match status" value="1"/>
</dbReference>
<evidence type="ECO:0000256" key="9">
    <source>
        <dbReference type="ARBA" id="ARBA00023180"/>
    </source>
</evidence>
<keyword evidence="5" id="KW-0735">Signal-anchor</keyword>
<proteinExistence type="inferred from homology"/>
<dbReference type="PANTHER" id="PTHR14647:SF87">
    <property type="entry name" value="PUTATIVE-RELATED"/>
    <property type="match status" value="1"/>
</dbReference>
<protein>
    <submittedName>
        <fullName evidence="12">Galactose-3-O-sulfotransferase 2-like</fullName>
    </submittedName>
</protein>
<evidence type="ECO:0000256" key="1">
    <source>
        <dbReference type="ARBA" id="ARBA00004323"/>
    </source>
</evidence>
<keyword evidence="6 10" id="KW-1133">Transmembrane helix</keyword>
<evidence type="ECO:0000256" key="8">
    <source>
        <dbReference type="ARBA" id="ARBA00023136"/>
    </source>
</evidence>
<dbReference type="InterPro" id="IPR009729">
    <property type="entry name" value="Gal-3-0_sulfotransfrase"/>
</dbReference>
<evidence type="ECO:0000256" key="7">
    <source>
        <dbReference type="ARBA" id="ARBA00023034"/>
    </source>
</evidence>
<dbReference type="Pfam" id="PF06990">
    <property type="entry name" value="Gal-3-0_sulfotr"/>
    <property type="match status" value="1"/>
</dbReference>
<dbReference type="PANTHER" id="PTHR14647">
    <property type="entry name" value="GALACTOSE-3-O-SULFOTRANSFERASE"/>
    <property type="match status" value="1"/>
</dbReference>
<keyword evidence="9" id="KW-0325">Glycoprotein</keyword>
<evidence type="ECO:0000256" key="6">
    <source>
        <dbReference type="ARBA" id="ARBA00022989"/>
    </source>
</evidence>
<evidence type="ECO:0000313" key="12">
    <source>
        <dbReference type="RefSeq" id="XP_022256514.1"/>
    </source>
</evidence>
<keyword evidence="3" id="KW-0808">Transferase</keyword>